<evidence type="ECO:0000256" key="1">
    <source>
        <dbReference type="SAM" id="SignalP"/>
    </source>
</evidence>
<dbReference type="Pfam" id="PF16036">
    <property type="entry name" value="Chalcone_3"/>
    <property type="match status" value="1"/>
</dbReference>
<evidence type="ECO:0000313" key="3">
    <source>
        <dbReference type="EMBL" id="QTH73246.1"/>
    </source>
</evidence>
<feature type="signal peptide" evidence="1">
    <location>
        <begin position="1"/>
        <end position="21"/>
    </location>
</feature>
<keyword evidence="3" id="KW-0413">Isomerase</keyword>
<keyword evidence="4" id="KW-1185">Reference proteome</keyword>
<geneLocation type="plasmid" evidence="3 4">
    <name>unnamed5</name>
</geneLocation>
<name>A0A975DJZ3_9GAMM</name>
<keyword evidence="3" id="KW-0614">Plasmid</keyword>
<dbReference type="GO" id="GO:0016853">
    <property type="term" value="F:isomerase activity"/>
    <property type="evidence" value="ECO:0007669"/>
    <property type="project" value="UniProtKB-KW"/>
</dbReference>
<accession>A0A975DJZ3</accession>
<organism evidence="3 4">
    <name type="scientific">Pseudoalteromonas xiamenensis</name>
    <dbReference type="NCBI Taxonomy" id="882626"/>
    <lineage>
        <taxon>Bacteria</taxon>
        <taxon>Pseudomonadati</taxon>
        <taxon>Pseudomonadota</taxon>
        <taxon>Gammaproteobacteria</taxon>
        <taxon>Alteromonadales</taxon>
        <taxon>Pseudoalteromonadaceae</taxon>
        <taxon>Pseudoalteromonas</taxon>
    </lineage>
</organism>
<keyword evidence="1" id="KW-0732">Signal</keyword>
<gene>
    <name evidence="3" type="ORF">J5O05_20920</name>
</gene>
<proteinExistence type="predicted"/>
<dbReference type="InterPro" id="IPR016087">
    <property type="entry name" value="Chalcone_isomerase"/>
</dbReference>
<dbReference type="AlphaFoldDB" id="A0A975DJZ3"/>
<evidence type="ECO:0000313" key="4">
    <source>
        <dbReference type="Proteomes" id="UP000664904"/>
    </source>
</evidence>
<dbReference type="KEGG" id="pxi:J5O05_20920"/>
<dbReference type="Proteomes" id="UP000664904">
    <property type="component" value="Plasmid unnamed5"/>
</dbReference>
<sequence length="174" mass="19744">MHRFISLFIFFSICVVHSAKAHSTGYESFKPVAGETTYRYLFWDVYSAQLFTPTGQYNPEDPLALLLTYKMTLKGKDIAERSIKEMRLQGLKDKSKQVAWGNTLKTIFPDVGDGDVLLGQKNADGSTSFYYNNNQIGFIDDADFTSWFFNIWLGQKTSEPALRAELLGLEGNKK</sequence>
<feature type="chain" id="PRO_5037984436" evidence="1">
    <location>
        <begin position="22"/>
        <end position="174"/>
    </location>
</feature>
<feature type="domain" description="Chalcone isomerase" evidence="2">
    <location>
        <begin position="39"/>
        <end position="168"/>
    </location>
</feature>
<dbReference type="EMBL" id="CP072135">
    <property type="protein sequence ID" value="QTH73246.1"/>
    <property type="molecule type" value="Genomic_DNA"/>
</dbReference>
<reference evidence="3" key="1">
    <citation type="submission" date="2021-03" db="EMBL/GenBank/DDBJ databases">
        <title>Complete Genome of Pseudoalteromonas xiamenensis STKMTI.2, a new potential marine bacterium producing anti-Vibrio compounds.</title>
        <authorList>
            <person name="Handayani D.P."/>
            <person name="Isnansetyo A."/>
            <person name="Istiqomah I."/>
            <person name="Jumina J."/>
        </authorList>
    </citation>
    <scope>NUCLEOTIDE SEQUENCE</scope>
    <source>
        <strain evidence="3">STKMTI.2</strain>
        <plasmid evidence="3">unnamed5</plasmid>
    </source>
</reference>
<protein>
    <submittedName>
        <fullName evidence="3">Chalcone isomerase family protein</fullName>
    </submittedName>
</protein>
<evidence type="ECO:0000259" key="2">
    <source>
        <dbReference type="Pfam" id="PF16036"/>
    </source>
</evidence>
<dbReference type="RefSeq" id="WP_208844865.1">
    <property type="nucleotide sequence ID" value="NZ_CP072135.1"/>
</dbReference>